<keyword evidence="3" id="KW-1185">Reference proteome</keyword>
<dbReference type="Pfam" id="PF05860">
    <property type="entry name" value="TPS"/>
    <property type="match status" value="1"/>
</dbReference>
<dbReference type="InterPro" id="IPR011050">
    <property type="entry name" value="Pectin_lyase_fold/virulence"/>
</dbReference>
<dbReference type="NCBIfam" id="TIGR01901">
    <property type="entry name" value="adhes_NPXG"/>
    <property type="match status" value="1"/>
</dbReference>
<geneLocation type="plasmid" evidence="3">
    <name>pnfsy03</name>
</geneLocation>
<reference evidence="2 3" key="1">
    <citation type="submission" date="2017-11" db="EMBL/GenBank/DDBJ databases">
        <title>Complete genome of a free-living desiccation-tolerant cyanobacterium and its photosynthetic adaptation to extreme terrestrial habitat.</title>
        <authorList>
            <person name="Shang J."/>
        </authorList>
    </citation>
    <scope>NUCLEOTIDE SEQUENCE [LARGE SCALE GENOMIC DNA]</scope>
    <source>
        <strain evidence="2 3">CCNUN1</strain>
        <plasmid evidence="3">pnfsy03</plasmid>
    </source>
</reference>
<dbReference type="Proteomes" id="UP000232003">
    <property type="component" value="Plasmid pNFSY03"/>
</dbReference>
<dbReference type="InterPro" id="IPR012334">
    <property type="entry name" value="Pectin_lyas_fold"/>
</dbReference>
<dbReference type="SMART" id="SM00912">
    <property type="entry name" value="Haemagg_act"/>
    <property type="match status" value="1"/>
</dbReference>
<keyword evidence="2" id="KW-0614">Plasmid</keyword>
<sequence>MSIAIAGTSFLPGSYALAQIVPDAFIGNMSNVTQISNDLSIIVGGTQVGNSLFHSFSQLSVPTGNSAYFNNPLGIENIFTRVTGNNISNIDGLIRTNGTANLFLVNPNGIVFGSNPRLDIGGSFAATTASGLKFADGNGFNAINPQTPPLSIIPTQGLQYRESQPGATITTIGNLKVGQDLTFVADKIDLQGNL</sequence>
<evidence type="ECO:0000259" key="1">
    <source>
        <dbReference type="SMART" id="SM00912"/>
    </source>
</evidence>
<name>A0A2K8T5X8_9NOSO</name>
<dbReference type="SUPFAM" id="SSF51126">
    <property type="entry name" value="Pectin lyase-like"/>
    <property type="match status" value="1"/>
</dbReference>
<organism evidence="2 3">
    <name type="scientific">Nostoc flagelliforme CCNUN1</name>
    <dbReference type="NCBI Taxonomy" id="2038116"/>
    <lineage>
        <taxon>Bacteria</taxon>
        <taxon>Bacillati</taxon>
        <taxon>Cyanobacteriota</taxon>
        <taxon>Cyanophyceae</taxon>
        <taxon>Nostocales</taxon>
        <taxon>Nostocaceae</taxon>
        <taxon>Nostoc</taxon>
    </lineage>
</organism>
<accession>A0A2K8T5X8</accession>
<dbReference type="KEGG" id="nfl:COO91_09265"/>
<evidence type="ECO:0000313" key="2">
    <source>
        <dbReference type="EMBL" id="AUB43107.1"/>
    </source>
</evidence>
<evidence type="ECO:0000313" key="3">
    <source>
        <dbReference type="Proteomes" id="UP000232003"/>
    </source>
</evidence>
<feature type="domain" description="Filamentous haemagglutinin FhaB/tRNA nuclease CdiA-like TPS" evidence="1">
    <location>
        <begin position="29"/>
        <end position="135"/>
    </location>
</feature>
<dbReference type="EMBL" id="CP024788">
    <property type="protein sequence ID" value="AUB43107.1"/>
    <property type="molecule type" value="Genomic_DNA"/>
</dbReference>
<dbReference type="InterPro" id="IPR008638">
    <property type="entry name" value="FhaB/CdiA-like_TPS"/>
</dbReference>
<dbReference type="Gene3D" id="2.160.20.10">
    <property type="entry name" value="Single-stranded right-handed beta-helix, Pectin lyase-like"/>
    <property type="match status" value="1"/>
</dbReference>
<proteinExistence type="predicted"/>
<protein>
    <submittedName>
        <fullName evidence="2">Large exoprotein involved in heme utilization or adhesion</fullName>
    </submittedName>
</protein>
<gene>
    <name evidence="2" type="ORF">COO91_09265</name>
</gene>
<dbReference type="AlphaFoldDB" id="A0A2K8T5X8"/>